<reference evidence="2 3" key="1">
    <citation type="journal article" date="2011" name="J. Bacteriol.">
        <title>Whole genome sequence of an unusual Borrelia burgdorferi sensu lato isolate.</title>
        <authorList>
            <person name="Casjens S.R."/>
            <person name="Fraser-Liggett C.M."/>
            <person name="Mongodin E.F."/>
            <person name="Qiu W.G."/>
            <person name="Dunn J.J."/>
            <person name="Luft B.J."/>
            <person name="Schutzer S.E."/>
        </authorList>
    </citation>
    <scope>NUCLEOTIDE SEQUENCE [LARGE SCALE GENOMIC DNA]</scope>
    <source>
        <strain evidence="2 3">SV1</strain>
    </source>
</reference>
<keyword evidence="2" id="KW-0808">Transferase</keyword>
<organism evidence="2 3">
    <name type="scientific">Borreliella finlandensis</name>
    <dbReference type="NCBI Taxonomy" id="498741"/>
    <lineage>
        <taxon>Bacteria</taxon>
        <taxon>Pseudomonadati</taxon>
        <taxon>Spirochaetota</taxon>
        <taxon>Spirochaetia</taxon>
        <taxon>Spirochaetales</taxon>
        <taxon>Borreliaceae</taxon>
        <taxon>Borreliella</taxon>
    </lineage>
</organism>
<evidence type="ECO:0000313" key="2">
    <source>
        <dbReference type="EMBL" id="EEH00703.1"/>
    </source>
</evidence>
<accession>A0A826H2E2</accession>
<keyword evidence="2" id="KW-0413">Isomerase</keyword>
<dbReference type="RefSeq" id="WP_008882650.1">
    <property type="nucleotide sequence ID" value="NZ_ABJZ02000005.1"/>
</dbReference>
<gene>
    <name evidence="2" type="ORF">BSV1_0023</name>
</gene>
<comment type="caution">
    <text evidence="2">The sequence shown here is derived from an EMBL/GenBank/DDBJ whole genome shotgun (WGS) entry which is preliminary data.</text>
</comment>
<dbReference type="GO" id="GO:0016740">
    <property type="term" value="F:transferase activity"/>
    <property type="evidence" value="ECO:0007669"/>
    <property type="project" value="UniProtKB-KW"/>
</dbReference>
<dbReference type="Proteomes" id="UP000006166">
    <property type="component" value="Unassembled WGS sequence"/>
</dbReference>
<name>A0A826H2E2_9SPIR</name>
<dbReference type="EMBL" id="ABJZ02000005">
    <property type="protein sequence ID" value="EEH00703.1"/>
    <property type="molecule type" value="Genomic_DNA"/>
</dbReference>
<dbReference type="AlphaFoldDB" id="A0A826H2E2"/>
<keyword evidence="3" id="KW-1185">Reference proteome</keyword>
<protein>
    <submittedName>
        <fullName evidence="2">S-adenosylmethionine:tRNA ribosyltransferase-isomerase</fullName>
    </submittedName>
</protein>
<keyword evidence="1" id="KW-0812">Transmembrane</keyword>
<keyword evidence="1" id="KW-0472">Membrane</keyword>
<proteinExistence type="predicted"/>
<sequence length="84" mass="9722">MYFKTFLIKDFVAERLQNAKLLGKRILSVVTTALRALGSSYDNNLKKLKRVSKVQIFLFILARTIVLSLLTCFLQIFTHLNLLF</sequence>
<dbReference type="SUPFAM" id="SSF111337">
    <property type="entry name" value="QueA-like"/>
    <property type="match status" value="1"/>
</dbReference>
<keyword evidence="1" id="KW-1133">Transmembrane helix</keyword>
<dbReference type="InterPro" id="IPR042118">
    <property type="entry name" value="QueA_dom1"/>
</dbReference>
<feature type="transmembrane region" description="Helical" evidence="1">
    <location>
        <begin position="56"/>
        <end position="77"/>
    </location>
</feature>
<dbReference type="InterPro" id="IPR036100">
    <property type="entry name" value="QueA_sf"/>
</dbReference>
<evidence type="ECO:0000256" key="1">
    <source>
        <dbReference type="SAM" id="Phobius"/>
    </source>
</evidence>
<dbReference type="Gene3D" id="3.40.1780.10">
    <property type="entry name" value="QueA-like"/>
    <property type="match status" value="1"/>
</dbReference>
<dbReference type="GO" id="GO:0016853">
    <property type="term" value="F:isomerase activity"/>
    <property type="evidence" value="ECO:0007669"/>
    <property type="project" value="UniProtKB-KW"/>
</dbReference>
<evidence type="ECO:0000313" key="3">
    <source>
        <dbReference type="Proteomes" id="UP000006166"/>
    </source>
</evidence>